<protein>
    <submittedName>
        <fullName evidence="1">Uncharacterized protein</fullName>
    </submittedName>
</protein>
<name>A0A397HQE9_9GLOM</name>
<dbReference type="Proteomes" id="UP000266861">
    <property type="component" value="Unassembled WGS sequence"/>
</dbReference>
<evidence type="ECO:0000313" key="1">
    <source>
        <dbReference type="EMBL" id="RHZ64218.1"/>
    </source>
</evidence>
<organism evidence="1 2">
    <name type="scientific">Diversispora epigaea</name>
    <dbReference type="NCBI Taxonomy" id="1348612"/>
    <lineage>
        <taxon>Eukaryota</taxon>
        <taxon>Fungi</taxon>
        <taxon>Fungi incertae sedis</taxon>
        <taxon>Mucoromycota</taxon>
        <taxon>Glomeromycotina</taxon>
        <taxon>Glomeromycetes</taxon>
        <taxon>Diversisporales</taxon>
        <taxon>Diversisporaceae</taxon>
        <taxon>Diversispora</taxon>
    </lineage>
</organism>
<sequence>MTQEILNTIDNNEYLIRVKFIQNNSIYRFSGIDDKFLVRQVAIQSDVENLDSNAVVYGLYQIQKPDTNRLMSMKNGILNCVVKRIIEHFNHAKRDHGLTNIWQQKIDT</sequence>
<reference evidence="1 2" key="1">
    <citation type="submission" date="2018-08" db="EMBL/GenBank/DDBJ databases">
        <title>Genome and evolution of the arbuscular mycorrhizal fungus Diversispora epigaea (formerly Glomus versiforme) and its bacterial endosymbionts.</title>
        <authorList>
            <person name="Sun X."/>
            <person name="Fei Z."/>
            <person name="Harrison M."/>
        </authorList>
    </citation>
    <scope>NUCLEOTIDE SEQUENCE [LARGE SCALE GENOMIC DNA]</scope>
    <source>
        <strain evidence="1 2">IT104</strain>
    </source>
</reference>
<dbReference type="EMBL" id="PQFF01000298">
    <property type="protein sequence ID" value="RHZ64218.1"/>
    <property type="molecule type" value="Genomic_DNA"/>
</dbReference>
<dbReference type="AlphaFoldDB" id="A0A397HQE9"/>
<proteinExistence type="predicted"/>
<accession>A0A397HQE9</accession>
<evidence type="ECO:0000313" key="2">
    <source>
        <dbReference type="Proteomes" id="UP000266861"/>
    </source>
</evidence>
<keyword evidence="2" id="KW-1185">Reference proteome</keyword>
<comment type="caution">
    <text evidence="1">The sequence shown here is derived from an EMBL/GenBank/DDBJ whole genome shotgun (WGS) entry which is preliminary data.</text>
</comment>
<gene>
    <name evidence="1" type="ORF">Glove_326g93</name>
</gene>